<dbReference type="EMBL" id="CP002873">
    <property type="protein sequence ID" value="AGA67245.1"/>
    <property type="molecule type" value="Genomic_DNA"/>
</dbReference>
<evidence type="ECO:0008006" key="4">
    <source>
        <dbReference type="Google" id="ProtNLM"/>
    </source>
</evidence>
<evidence type="ECO:0000313" key="3">
    <source>
        <dbReference type="Proteomes" id="UP000010793"/>
    </source>
</evidence>
<protein>
    <recommendedName>
        <fullName evidence="4">Serpentine_recp domain containing protein</fullName>
    </recommendedName>
</protein>
<proteinExistence type="predicted"/>
<dbReference type="Proteomes" id="UP000010793">
    <property type="component" value="Chromosome"/>
</dbReference>
<dbReference type="KEGG" id="bpip:BPP43_10355"/>
<organism evidence="2 3">
    <name type="scientific">Brachyspira pilosicoli P43/6/78</name>
    <dbReference type="NCBI Taxonomy" id="1042417"/>
    <lineage>
        <taxon>Bacteria</taxon>
        <taxon>Pseudomonadati</taxon>
        <taxon>Spirochaetota</taxon>
        <taxon>Spirochaetia</taxon>
        <taxon>Brachyspirales</taxon>
        <taxon>Brachyspiraceae</taxon>
        <taxon>Brachyspira</taxon>
    </lineage>
</organism>
<keyword evidence="3" id="KW-1185">Reference proteome</keyword>
<dbReference type="RefSeq" id="WP_015274831.1">
    <property type="nucleotide sequence ID" value="NC_019908.1"/>
</dbReference>
<evidence type="ECO:0000313" key="2">
    <source>
        <dbReference type="EMBL" id="AGA67245.1"/>
    </source>
</evidence>
<name>A0A3B6VWE9_BRAPL</name>
<sequence length="234" mass="25670">MEKIKKLLLIFTLLAISNISVFAASGFEAIINVPLGLSIGVPTGTYEALSDKGKVGFDSGVTAQIGYMIGIGKLGISILGEFGYSYDSYKMYLLQSEILGQKTEMNLNMYTHSFQVGLLPKINIGQFAIGVGAGVKIPIAATYETDATVFGVNEKFKYDLKRKDIEQFSRNVIPYIKLTFDYSIYFGSKMALNVGAYLGYDFGLAEKNTIDNEYTSVDSFDLGLQLGLRFAPKL</sequence>
<evidence type="ECO:0000256" key="1">
    <source>
        <dbReference type="SAM" id="SignalP"/>
    </source>
</evidence>
<feature type="signal peptide" evidence="1">
    <location>
        <begin position="1"/>
        <end position="23"/>
    </location>
</feature>
<gene>
    <name evidence="2" type="ORF">BPP43_10355</name>
</gene>
<accession>A0A3B6VWE9</accession>
<dbReference type="AlphaFoldDB" id="A0A3B6VWE9"/>
<feature type="chain" id="PRO_5017201438" description="Serpentine_recp domain containing protein" evidence="1">
    <location>
        <begin position="24"/>
        <end position="234"/>
    </location>
</feature>
<keyword evidence="1" id="KW-0732">Signal</keyword>
<reference evidence="2 3" key="1">
    <citation type="journal article" date="2013" name="Genome Announc.">
        <title>Complete Genome Sequence of the Porcine Strain Brachyspira pilosicoli P43/6/78(T.).</title>
        <authorList>
            <person name="Lin C."/>
            <person name="den Bakker H.C."/>
            <person name="Suzuki H."/>
            <person name="Lefebure T."/>
            <person name="Ponnala L."/>
            <person name="Sun Q."/>
            <person name="Stanhope M.J."/>
            <person name="Wiedmann M."/>
            <person name="Duhamel G.E."/>
        </authorList>
    </citation>
    <scope>NUCLEOTIDE SEQUENCE [LARGE SCALE GENOMIC DNA]</scope>
    <source>
        <strain evidence="2 3">P43/6/78</strain>
    </source>
</reference>